<sequence length="455" mass="50000">MFSVAAVGEGTGEGSRSPSVSGETLPLPSTTTERTTSRETTVTEPSSSNTAVIAVIIVVVLVLAAVAVGCFICYLRRRRRHGKNESGAQSGGAQELNTYQNKIASDIETTSSPYERVGHGVPSSSYEVLDVGLSSKSSTYEDVGLPSWAQQWGIQWEDMIISKTVLGSGNFGEVLEGAVVIGGKISKAAVKKLKAAHASPADHQNFTEEFRILTKIGRHPNIVNLLAACQHEDDLYVAVEYLPNGDLRTCLRNARSQGDGGQTSLSSEKLIQFALDIAKGMQHLAASGVIHRDLAARNILLSDDLVAKVSDFGLSRGEDIYIQTSKTRVPTRWLSLESLLRQVYTSKSDVWSFGILLWEIATLGATPYEDIKSKDLPSRLENGYRMPKPSNCDDELYGLMMQCWQEDPKERPAFKTLVSILKSIAENQIEKTYMRLLPKSEDYMYLMIRPQLDDN</sequence>
<dbReference type="Proteomes" id="UP000694845">
    <property type="component" value="Unplaced"/>
</dbReference>
<dbReference type="PROSITE" id="PS00107">
    <property type="entry name" value="PROTEIN_KINASE_ATP"/>
    <property type="match status" value="1"/>
</dbReference>
<evidence type="ECO:0000256" key="7">
    <source>
        <dbReference type="PROSITE-ProRule" id="PRU10141"/>
    </source>
</evidence>
<comment type="catalytic activity">
    <reaction evidence="2">
        <text>L-tyrosyl-[protein] + ATP = O-phospho-L-tyrosyl-[protein] + ADP + H(+)</text>
        <dbReference type="Rhea" id="RHEA:10596"/>
        <dbReference type="Rhea" id="RHEA-COMP:10136"/>
        <dbReference type="Rhea" id="RHEA-COMP:20101"/>
        <dbReference type="ChEBI" id="CHEBI:15378"/>
        <dbReference type="ChEBI" id="CHEBI:30616"/>
        <dbReference type="ChEBI" id="CHEBI:46858"/>
        <dbReference type="ChEBI" id="CHEBI:61978"/>
        <dbReference type="ChEBI" id="CHEBI:456216"/>
        <dbReference type="EC" id="2.7.10.1"/>
    </reaction>
</comment>
<keyword evidence="4 7" id="KW-0067">ATP-binding</keyword>
<feature type="binding site" evidence="5">
    <location>
        <position position="298"/>
    </location>
    <ligand>
        <name>Mg(2+)</name>
        <dbReference type="ChEBI" id="CHEBI:18420"/>
    </ligand>
</feature>
<accession>A0A8B8A1Q9</accession>
<dbReference type="PROSITE" id="PS00109">
    <property type="entry name" value="PROTEIN_KINASE_TYR"/>
    <property type="match status" value="1"/>
</dbReference>
<feature type="site" description="Important for interaction with phosphotyrosine-binding proteins" evidence="6">
    <location>
        <position position="433"/>
    </location>
</feature>
<evidence type="ECO:0000256" key="3">
    <source>
        <dbReference type="PIRSR" id="PIRSR000615-1"/>
    </source>
</evidence>
<evidence type="ECO:0000256" key="8">
    <source>
        <dbReference type="SAM" id="MobiDB-lite"/>
    </source>
</evidence>
<evidence type="ECO:0000256" key="9">
    <source>
        <dbReference type="SAM" id="Phobius"/>
    </source>
</evidence>
<keyword evidence="9" id="KW-0812">Transmembrane</keyword>
<feature type="transmembrane region" description="Helical" evidence="9">
    <location>
        <begin position="51"/>
        <end position="75"/>
    </location>
</feature>
<protein>
    <submittedName>
        <fullName evidence="12">Angiopoietin-1 receptor-like</fullName>
    </submittedName>
</protein>
<dbReference type="GO" id="GO:0043235">
    <property type="term" value="C:receptor complex"/>
    <property type="evidence" value="ECO:0007669"/>
    <property type="project" value="TreeGrafter"/>
</dbReference>
<dbReference type="GO" id="GO:0004714">
    <property type="term" value="F:transmembrane receptor protein tyrosine kinase activity"/>
    <property type="evidence" value="ECO:0007669"/>
    <property type="project" value="UniProtKB-EC"/>
</dbReference>
<proteinExistence type="predicted"/>
<name>A0A8B8A1Q9_ACAPL</name>
<feature type="binding site" evidence="4">
    <location>
        <position position="297"/>
    </location>
    <ligand>
        <name>ATP</name>
        <dbReference type="ChEBI" id="CHEBI:30616"/>
    </ligand>
</feature>
<keyword evidence="11" id="KW-1185">Reference proteome</keyword>
<keyword evidence="5" id="KW-0460">Magnesium</keyword>
<keyword evidence="9" id="KW-0472">Membrane</keyword>
<feature type="binding site" evidence="5">
    <location>
        <position position="311"/>
    </location>
    <ligand>
        <name>Mg(2+)</name>
        <dbReference type="ChEBI" id="CHEBI:18420"/>
    </ligand>
</feature>
<keyword evidence="4 7" id="KW-0547">Nucleotide-binding</keyword>
<dbReference type="GO" id="GO:0046872">
    <property type="term" value="F:metal ion binding"/>
    <property type="evidence" value="ECO:0007669"/>
    <property type="project" value="UniProtKB-KW"/>
</dbReference>
<dbReference type="Gene3D" id="3.30.200.20">
    <property type="entry name" value="Phosphorylase Kinase, domain 1"/>
    <property type="match status" value="1"/>
</dbReference>
<feature type="active site" description="Proton acceptor" evidence="3">
    <location>
        <position position="293"/>
    </location>
</feature>
<evidence type="ECO:0000259" key="10">
    <source>
        <dbReference type="PROSITE" id="PS50011"/>
    </source>
</evidence>
<dbReference type="InterPro" id="IPR008266">
    <property type="entry name" value="Tyr_kinase_AS"/>
</dbReference>
<dbReference type="GO" id="GO:0005524">
    <property type="term" value="F:ATP binding"/>
    <property type="evidence" value="ECO:0007669"/>
    <property type="project" value="UniProtKB-UniRule"/>
</dbReference>
<dbReference type="SUPFAM" id="SSF56112">
    <property type="entry name" value="Protein kinase-like (PK-like)"/>
    <property type="match status" value="1"/>
</dbReference>
<dbReference type="InterPro" id="IPR050122">
    <property type="entry name" value="RTK"/>
</dbReference>
<gene>
    <name evidence="12" type="primary">LOC110990839</name>
</gene>
<dbReference type="OMA" id="FHEIAME"/>
<dbReference type="Pfam" id="PF07714">
    <property type="entry name" value="PK_Tyr_Ser-Thr"/>
    <property type="match status" value="1"/>
</dbReference>
<evidence type="ECO:0000256" key="2">
    <source>
        <dbReference type="ARBA" id="ARBA00051243"/>
    </source>
</evidence>
<evidence type="ECO:0000256" key="5">
    <source>
        <dbReference type="PIRSR" id="PIRSR000615-3"/>
    </source>
</evidence>
<organism evidence="11 12">
    <name type="scientific">Acanthaster planci</name>
    <name type="common">Crown-of-thorns starfish</name>
    <dbReference type="NCBI Taxonomy" id="133434"/>
    <lineage>
        <taxon>Eukaryota</taxon>
        <taxon>Metazoa</taxon>
        <taxon>Echinodermata</taxon>
        <taxon>Eleutherozoa</taxon>
        <taxon>Asterozoa</taxon>
        <taxon>Asteroidea</taxon>
        <taxon>Valvatacea</taxon>
        <taxon>Valvatida</taxon>
        <taxon>Acanthasteridae</taxon>
        <taxon>Acanthaster</taxon>
    </lineage>
</organism>
<dbReference type="GeneID" id="110990839"/>
<evidence type="ECO:0000256" key="1">
    <source>
        <dbReference type="ARBA" id="ARBA00004167"/>
    </source>
</evidence>
<dbReference type="SMART" id="SM00219">
    <property type="entry name" value="TyrKc"/>
    <property type="match status" value="1"/>
</dbReference>
<feature type="region of interest" description="Disordered" evidence="8">
    <location>
        <begin position="1"/>
        <end position="45"/>
    </location>
</feature>
<dbReference type="OrthoDB" id="4062651at2759"/>
<dbReference type="GO" id="GO:0005886">
    <property type="term" value="C:plasma membrane"/>
    <property type="evidence" value="ECO:0007669"/>
    <property type="project" value="TreeGrafter"/>
</dbReference>
<dbReference type="PRINTS" id="PR00109">
    <property type="entry name" value="TYRKINASE"/>
</dbReference>
<dbReference type="RefSeq" id="XP_022111619.1">
    <property type="nucleotide sequence ID" value="XM_022255927.1"/>
</dbReference>
<evidence type="ECO:0000256" key="6">
    <source>
        <dbReference type="PIRSR" id="PIRSR000615-4"/>
    </source>
</evidence>
<dbReference type="InterPro" id="IPR020635">
    <property type="entry name" value="Tyr_kinase_cat_dom"/>
</dbReference>
<evidence type="ECO:0000256" key="4">
    <source>
        <dbReference type="PIRSR" id="PIRSR000615-2"/>
    </source>
</evidence>
<dbReference type="AlphaFoldDB" id="A0A8B8A1Q9"/>
<feature type="domain" description="Protein kinase" evidence="10">
    <location>
        <begin position="160"/>
        <end position="424"/>
    </location>
</feature>
<feature type="binding site" evidence="7">
    <location>
        <position position="192"/>
    </location>
    <ligand>
        <name>ATP</name>
        <dbReference type="ChEBI" id="CHEBI:30616"/>
    </ligand>
</feature>
<evidence type="ECO:0000313" key="11">
    <source>
        <dbReference type="Proteomes" id="UP000694845"/>
    </source>
</evidence>
<dbReference type="FunFam" id="1.10.510.10:FF:000743">
    <property type="entry name" value="Predicted protein"/>
    <property type="match status" value="1"/>
</dbReference>
<reference evidence="12" key="1">
    <citation type="submission" date="2025-08" db="UniProtKB">
        <authorList>
            <consortium name="RefSeq"/>
        </authorList>
    </citation>
    <scope>IDENTIFICATION</scope>
</reference>
<evidence type="ECO:0000313" key="12">
    <source>
        <dbReference type="RefSeq" id="XP_022111619.1"/>
    </source>
</evidence>
<keyword evidence="9" id="KW-1133">Transmembrane helix</keyword>
<dbReference type="PANTHER" id="PTHR24416">
    <property type="entry name" value="TYROSINE-PROTEIN KINASE RECEPTOR"/>
    <property type="match status" value="1"/>
</dbReference>
<keyword evidence="5" id="KW-0479">Metal-binding</keyword>
<dbReference type="PANTHER" id="PTHR24416:SF613">
    <property type="entry name" value="RECEPTOR PROTEIN-TYROSINE KINASE"/>
    <property type="match status" value="1"/>
</dbReference>
<dbReference type="KEGG" id="aplc:110990839"/>
<dbReference type="CDD" id="cd00192">
    <property type="entry name" value="PTKc"/>
    <property type="match status" value="1"/>
</dbReference>
<dbReference type="InterPro" id="IPR017441">
    <property type="entry name" value="Protein_kinase_ATP_BS"/>
</dbReference>
<dbReference type="InterPro" id="IPR011009">
    <property type="entry name" value="Kinase-like_dom_sf"/>
</dbReference>
<dbReference type="GO" id="GO:0007169">
    <property type="term" value="P:cell surface receptor protein tyrosine kinase signaling pathway"/>
    <property type="evidence" value="ECO:0007669"/>
    <property type="project" value="TreeGrafter"/>
</dbReference>
<dbReference type="InterPro" id="IPR001245">
    <property type="entry name" value="Ser-Thr/Tyr_kinase_cat_dom"/>
</dbReference>
<dbReference type="InterPro" id="IPR000719">
    <property type="entry name" value="Prot_kinase_dom"/>
</dbReference>
<dbReference type="Gene3D" id="1.10.510.10">
    <property type="entry name" value="Transferase(Phosphotransferase) domain 1"/>
    <property type="match status" value="1"/>
</dbReference>
<comment type="subcellular location">
    <subcellularLocation>
        <location evidence="1">Membrane</location>
        <topology evidence="1">Single-pass membrane protein</topology>
    </subcellularLocation>
</comment>
<dbReference type="PROSITE" id="PS50011">
    <property type="entry name" value="PROTEIN_KINASE_DOM"/>
    <property type="match status" value="1"/>
</dbReference>
<feature type="compositionally biased region" description="Low complexity" evidence="8">
    <location>
        <begin position="23"/>
        <end position="45"/>
    </location>
</feature>